<gene>
    <name evidence="9" type="ORF">SMC7_07200</name>
</gene>
<dbReference type="Pfam" id="PF02852">
    <property type="entry name" value="Pyr_redox_dim"/>
    <property type="match status" value="1"/>
</dbReference>
<organism evidence="9 10">
    <name type="scientific">Candidatus Cryosericum terrychapinii</name>
    <dbReference type="NCBI Taxonomy" id="2290919"/>
    <lineage>
        <taxon>Bacteria</taxon>
        <taxon>Pseudomonadati</taxon>
        <taxon>Caldisericota/Cryosericota group</taxon>
        <taxon>Candidatus Cryosericota</taxon>
        <taxon>Candidatus Cryosericia</taxon>
        <taxon>Candidatus Cryosericales</taxon>
        <taxon>Candidatus Cryosericaceae</taxon>
        <taxon>Candidatus Cryosericum</taxon>
    </lineage>
</organism>
<evidence type="ECO:0000256" key="5">
    <source>
        <dbReference type="ARBA" id="ARBA00023002"/>
    </source>
</evidence>
<dbReference type="PANTHER" id="PTHR43429">
    <property type="entry name" value="PYRIDINE NUCLEOTIDE-DISULFIDE OXIDOREDUCTASE DOMAIN-CONTAINING"/>
    <property type="match status" value="1"/>
</dbReference>
<dbReference type="InterPro" id="IPR004099">
    <property type="entry name" value="Pyr_nucl-diS_OxRdtase_dimer"/>
</dbReference>
<dbReference type="Gene3D" id="3.40.250.10">
    <property type="entry name" value="Rhodanese-like domain"/>
    <property type="match status" value="1"/>
</dbReference>
<dbReference type="Pfam" id="PF00581">
    <property type="entry name" value="Rhodanese"/>
    <property type="match status" value="1"/>
</dbReference>
<dbReference type="InterPro" id="IPR036873">
    <property type="entry name" value="Rhodanese-like_dom_sf"/>
</dbReference>
<evidence type="ECO:0000256" key="7">
    <source>
        <dbReference type="SAM" id="MobiDB-lite"/>
    </source>
</evidence>
<reference evidence="9 10" key="1">
    <citation type="submission" date="2018-09" db="EMBL/GenBank/DDBJ databases">
        <title>Discovery and Ecogenomic Context for Candidatus Cryosericales, a Global Caldiserica Order Active in Thawing Permafrost.</title>
        <authorList>
            <person name="Martinez M.A."/>
            <person name="Woodcroft B.J."/>
            <person name="Ignacio Espinoza J.C."/>
            <person name="Zayed A."/>
            <person name="Singleton C.M."/>
            <person name="Boyd J."/>
            <person name="Li Y.-F."/>
            <person name="Purvine S."/>
            <person name="Maughan H."/>
            <person name="Hodgkins S.B."/>
            <person name="Anderson D."/>
            <person name="Sederholm M."/>
            <person name="Temperton B."/>
            <person name="Saleska S.R."/>
            <person name="Tyson G.W."/>
            <person name="Rich V.I."/>
        </authorList>
    </citation>
    <scope>NUCLEOTIDE SEQUENCE [LARGE SCALE GENOMIC DNA]</scope>
    <source>
        <strain evidence="9 10">SMC7</strain>
    </source>
</reference>
<feature type="compositionally biased region" description="Basic and acidic residues" evidence="7">
    <location>
        <begin position="549"/>
        <end position="559"/>
    </location>
</feature>
<dbReference type="PANTHER" id="PTHR43429:SF1">
    <property type="entry name" value="NAD(P)H SULFUR OXIDOREDUCTASE (COA-DEPENDENT)"/>
    <property type="match status" value="1"/>
</dbReference>
<keyword evidence="6" id="KW-0676">Redox-active center</keyword>
<dbReference type="PRINTS" id="PR00368">
    <property type="entry name" value="FADPNR"/>
</dbReference>
<dbReference type="InterPro" id="IPR001455">
    <property type="entry name" value="TusA-like"/>
</dbReference>
<dbReference type="SUPFAM" id="SSF52821">
    <property type="entry name" value="Rhodanese/Cell cycle control phosphatase"/>
    <property type="match status" value="1"/>
</dbReference>
<proteinExistence type="inferred from homology"/>
<evidence type="ECO:0000256" key="4">
    <source>
        <dbReference type="ARBA" id="ARBA00022827"/>
    </source>
</evidence>
<evidence type="ECO:0000256" key="3">
    <source>
        <dbReference type="ARBA" id="ARBA00022630"/>
    </source>
</evidence>
<dbReference type="PROSITE" id="PS01148">
    <property type="entry name" value="UPF0033"/>
    <property type="match status" value="1"/>
</dbReference>
<dbReference type="Gene3D" id="3.40.1260.10">
    <property type="entry name" value="DsrEFH-like"/>
    <property type="match status" value="1"/>
</dbReference>
<dbReference type="InterPro" id="IPR032836">
    <property type="entry name" value="DsrE2-like"/>
</dbReference>
<evidence type="ECO:0000313" key="9">
    <source>
        <dbReference type="EMBL" id="RIE05512.1"/>
    </source>
</evidence>
<accession>A0A398CSK3</accession>
<dbReference type="Gene3D" id="3.30.110.40">
    <property type="entry name" value="TusA-like domain"/>
    <property type="match status" value="1"/>
</dbReference>
<name>A0A398CSK3_9BACT</name>
<dbReference type="Pfam" id="PF01206">
    <property type="entry name" value="TusA"/>
    <property type="match status" value="1"/>
</dbReference>
<evidence type="ECO:0000256" key="6">
    <source>
        <dbReference type="ARBA" id="ARBA00023284"/>
    </source>
</evidence>
<dbReference type="SMART" id="SM00450">
    <property type="entry name" value="RHOD"/>
    <property type="match status" value="1"/>
</dbReference>
<comment type="caution">
    <text evidence="9">The sequence shown here is derived from an EMBL/GenBank/DDBJ whole genome shotgun (WGS) entry which is preliminary data.</text>
</comment>
<dbReference type="InterPro" id="IPR001763">
    <property type="entry name" value="Rhodanese-like_dom"/>
</dbReference>
<evidence type="ECO:0000256" key="1">
    <source>
        <dbReference type="ARBA" id="ARBA00001974"/>
    </source>
</evidence>
<keyword evidence="3" id="KW-0285">Flavoprotein</keyword>
<feature type="region of interest" description="Disordered" evidence="7">
    <location>
        <begin position="548"/>
        <end position="567"/>
    </location>
</feature>
<dbReference type="RefSeq" id="WP_119089675.1">
    <property type="nucleotide sequence ID" value="NZ_QXIS01000036.1"/>
</dbReference>
<dbReference type="InterPro" id="IPR027396">
    <property type="entry name" value="DsrEFH-like"/>
</dbReference>
<dbReference type="InterPro" id="IPR023753">
    <property type="entry name" value="FAD/NAD-binding_dom"/>
</dbReference>
<comment type="similarity">
    <text evidence="2">Belongs to the class-III pyridine nucleotide-disulfide oxidoreductase family.</text>
</comment>
<dbReference type="InterPro" id="IPR036868">
    <property type="entry name" value="TusA-like_sf"/>
</dbReference>
<sequence length="831" mass="88543">MRVIIVGGNAGGASAAARLRRLDEKAEIVVYEKGDYISFANCGLPYHIGNVITDRSQLLVQTPASMKERFNIDFLTGHEVTSIDRHAHTVTVKELATGTETTDRYDKLVLSPGGSPLRPPIPGIDSEGIYSLWTIPDMDRIIQAVHAGARKAVVVGGGFIGVEVAENLREQKVDVALVEMLPQVLAFLDPDIAAYAHQELQMHGVDLHLGDGVKSFAKNVDGTLTVTLTSGTQLAADIVILAIGVRPNTQIAEHAGLTIGTSHGVLVDEHLRTSDPDIYAIGDVIEVEHFVTKSKALIPLAGPANRQARIAANNIVGRDDIYKGTQGTSIVKVFDLAAGATGASAALLTKLGIPFRSVTIHPGSHAGYYPGSTPVHIKLLYSPEGKLLGAQAAGYDGVDKRIDVLATAMRLGATVDDLTDLELAYAPPYGSAKDPVNMAGFVAQNDLENLAPVVAPDHLAEELAKGAILLDVREPEETSCGIIPGALTIPLPELRNRIGELPAGTKIILTYCKAGLRGYVAQRILAQNGFQVANLTGGYTSWEASLTHGVEEQPTRPEREADDQQTCTSRPCVTKAKLLTPPTAASTKTIEIDACGLQCPGPLLKLKEALAQTGPGDLIKVTASDPGFYADVAAFAQAQGLEVVDRQRGKLVTATLRKPLHAAATAGVAVVSGKADDHATIIVFSNDLDKVIAAFIIANGAQAMGKKISMFFTFWGLNVLRKDENVRIKKTFIERMFGMMMPRGATHLILSKMHMMGMGTGMILGLMKKYNVTPVEAMMRSVLDGGGTFIACTMSMNLMGIHREELIDGIEEGGVATMLGDADQGHINFFI</sequence>
<dbReference type="InterPro" id="IPR036188">
    <property type="entry name" value="FAD/NAD-bd_sf"/>
</dbReference>
<protein>
    <recommendedName>
        <fullName evidence="8">Rhodanese domain-containing protein</fullName>
    </recommendedName>
</protein>
<feature type="domain" description="Rhodanese" evidence="8">
    <location>
        <begin position="463"/>
        <end position="551"/>
    </location>
</feature>
<dbReference type="Proteomes" id="UP000266328">
    <property type="component" value="Unassembled WGS sequence"/>
</dbReference>
<dbReference type="InterPro" id="IPR016156">
    <property type="entry name" value="FAD/NAD-linked_Rdtase_dimer_sf"/>
</dbReference>
<dbReference type="Pfam" id="PF07992">
    <property type="entry name" value="Pyr_redox_2"/>
    <property type="match status" value="1"/>
</dbReference>
<dbReference type="PROSITE" id="PS50206">
    <property type="entry name" value="RHODANESE_3"/>
    <property type="match status" value="1"/>
</dbReference>
<dbReference type="Pfam" id="PF13686">
    <property type="entry name" value="DrsE_2"/>
    <property type="match status" value="1"/>
</dbReference>
<comment type="cofactor">
    <cofactor evidence="1">
        <name>FAD</name>
        <dbReference type="ChEBI" id="CHEBI:57692"/>
    </cofactor>
</comment>
<dbReference type="SUPFAM" id="SSF51905">
    <property type="entry name" value="FAD/NAD(P)-binding domain"/>
    <property type="match status" value="1"/>
</dbReference>
<keyword evidence="10" id="KW-1185">Reference proteome</keyword>
<evidence type="ECO:0000259" key="8">
    <source>
        <dbReference type="PROSITE" id="PS50206"/>
    </source>
</evidence>
<dbReference type="AlphaFoldDB" id="A0A398CSK3"/>
<dbReference type="Gene3D" id="3.50.50.60">
    <property type="entry name" value="FAD/NAD(P)-binding domain"/>
    <property type="match status" value="2"/>
</dbReference>
<dbReference type="PRINTS" id="PR00411">
    <property type="entry name" value="PNDRDTASEI"/>
</dbReference>
<keyword evidence="4" id="KW-0274">FAD</keyword>
<dbReference type="SUPFAM" id="SSF55424">
    <property type="entry name" value="FAD/NAD-linked reductases, dimerisation (C-terminal) domain"/>
    <property type="match status" value="1"/>
</dbReference>
<dbReference type="InterPro" id="IPR050260">
    <property type="entry name" value="FAD-bd_OxRdtase"/>
</dbReference>
<dbReference type="EMBL" id="QXIS01000036">
    <property type="protein sequence ID" value="RIE05512.1"/>
    <property type="molecule type" value="Genomic_DNA"/>
</dbReference>
<dbReference type="SUPFAM" id="SSF75169">
    <property type="entry name" value="DsrEFH-like"/>
    <property type="match status" value="1"/>
</dbReference>
<evidence type="ECO:0000313" key="10">
    <source>
        <dbReference type="Proteomes" id="UP000266328"/>
    </source>
</evidence>
<dbReference type="SUPFAM" id="SSF64307">
    <property type="entry name" value="SirA-like"/>
    <property type="match status" value="1"/>
</dbReference>
<dbReference type="GO" id="GO:0016491">
    <property type="term" value="F:oxidoreductase activity"/>
    <property type="evidence" value="ECO:0007669"/>
    <property type="project" value="UniProtKB-KW"/>
</dbReference>
<keyword evidence="5" id="KW-0560">Oxidoreductase</keyword>
<evidence type="ECO:0000256" key="2">
    <source>
        <dbReference type="ARBA" id="ARBA00009130"/>
    </source>
</evidence>
<dbReference type="OrthoDB" id="9802028at2"/>